<evidence type="ECO:0000256" key="1">
    <source>
        <dbReference type="SAM" id="MobiDB-lite"/>
    </source>
</evidence>
<name>A0AAV2UYJ8_LEGPN</name>
<gene>
    <name evidence="2" type="ORF">LPO_2028</name>
</gene>
<proteinExistence type="predicted"/>
<organism evidence="2 3">
    <name type="scientific">Legionella pneumophila subsp. pneumophila</name>
    <dbReference type="NCBI Taxonomy" id="91891"/>
    <lineage>
        <taxon>Bacteria</taxon>
        <taxon>Pseudomonadati</taxon>
        <taxon>Pseudomonadota</taxon>
        <taxon>Gammaproteobacteria</taxon>
        <taxon>Legionellales</taxon>
        <taxon>Legionellaceae</taxon>
        <taxon>Legionella</taxon>
    </lineage>
</organism>
<evidence type="ECO:0000313" key="3">
    <source>
        <dbReference type="Proteomes" id="UP000010102"/>
    </source>
</evidence>
<reference evidence="2 3" key="1">
    <citation type="submission" date="2011-07" db="EMBL/GenBank/DDBJ databases">
        <authorList>
            <person name="Genoscope - CEA"/>
        </authorList>
    </citation>
    <scope>NUCLEOTIDE SEQUENCE [LARGE SCALE GENOMIC DNA]</scope>
    <source>
        <strain evidence="3">lorraine</strain>
    </source>
</reference>
<protein>
    <submittedName>
        <fullName evidence="2">Uncharacterized protein</fullName>
    </submittedName>
</protein>
<accession>A0AAV2UYJ8</accession>
<sequence length="317" mass="35622">MGVYYMEPLEKDITYFVVGKKIVTSESSSFLDTEHPYPKKRKKISAEEIKGAVPTSEAILFRTRKEAERYVRLTAKDIGSSVKEHSKEAPIFEVQLRNSIHEPQIVTENIERELGKSVSVQYTKVNPENLRYLSGGVPGIQGKYDFKPTDEVNVKTPKEWLDKIGFESKIEALQKKLGRLQKDDPNAGDELENILKELRANKKEFVEGRKNAKQFVDACTDAIKPDNTKALAGHRGLFASIKSFVESIVQLVNPKFKINSDSINKIKDVEKSLGEIKPEQVVHETDIAKRTLKSEYEVDSENKVAKTGQGGPSTKPG</sequence>
<dbReference type="Proteomes" id="UP000010102">
    <property type="component" value="Chromosome"/>
</dbReference>
<dbReference type="AlphaFoldDB" id="A0AAV2UYJ8"/>
<dbReference type="KEGG" id="lpo:LPO_2028"/>
<dbReference type="EMBL" id="FQ958210">
    <property type="protein sequence ID" value="CCD06031.1"/>
    <property type="molecule type" value="Genomic_DNA"/>
</dbReference>
<evidence type="ECO:0000313" key="2">
    <source>
        <dbReference type="EMBL" id="CCD06031.1"/>
    </source>
</evidence>
<feature type="region of interest" description="Disordered" evidence="1">
    <location>
        <begin position="298"/>
        <end position="317"/>
    </location>
</feature>